<evidence type="ECO:0000313" key="5">
    <source>
        <dbReference type="Proteomes" id="UP000179807"/>
    </source>
</evidence>
<dbReference type="PROSITE" id="PS50303">
    <property type="entry name" value="PUM_HD"/>
    <property type="match status" value="1"/>
</dbReference>
<evidence type="ECO:0000256" key="1">
    <source>
        <dbReference type="ARBA" id="ARBA00022737"/>
    </source>
</evidence>
<keyword evidence="1" id="KW-0677">Repeat</keyword>
<dbReference type="Proteomes" id="UP000179807">
    <property type="component" value="Unassembled WGS sequence"/>
</dbReference>
<feature type="domain" description="PUM-HD" evidence="3">
    <location>
        <begin position="50"/>
        <end position="403"/>
    </location>
</feature>
<feature type="repeat" description="Pumilio" evidence="2">
    <location>
        <begin position="225"/>
        <end position="261"/>
    </location>
</feature>
<dbReference type="EMBL" id="MLAK01000045">
    <property type="protein sequence ID" value="OHT17056.1"/>
    <property type="molecule type" value="Genomic_DNA"/>
</dbReference>
<dbReference type="GO" id="GO:0005737">
    <property type="term" value="C:cytoplasm"/>
    <property type="evidence" value="ECO:0007669"/>
    <property type="project" value="TreeGrafter"/>
</dbReference>
<dbReference type="InterPro" id="IPR033133">
    <property type="entry name" value="PUM-HD"/>
</dbReference>
<dbReference type="VEuPathDB" id="TrichDB:TRFO_41355"/>
<dbReference type="InterPro" id="IPR001313">
    <property type="entry name" value="Pumilio_RNA-bd_rpt"/>
</dbReference>
<dbReference type="PROSITE" id="PS50302">
    <property type="entry name" value="PUM"/>
    <property type="match status" value="6"/>
</dbReference>
<evidence type="ECO:0000313" key="4">
    <source>
        <dbReference type="EMBL" id="OHT17056.1"/>
    </source>
</evidence>
<gene>
    <name evidence="4" type="ORF">TRFO_41355</name>
</gene>
<comment type="caution">
    <text evidence="4">The sequence shown here is derived from an EMBL/GenBank/DDBJ whole genome shotgun (WGS) entry which is preliminary data.</text>
</comment>
<dbReference type="InterPro" id="IPR016024">
    <property type="entry name" value="ARM-type_fold"/>
</dbReference>
<dbReference type="RefSeq" id="XP_068370192.1">
    <property type="nucleotide sequence ID" value="XM_068513726.1"/>
</dbReference>
<feature type="repeat" description="Pumilio" evidence="2">
    <location>
        <begin position="262"/>
        <end position="297"/>
    </location>
</feature>
<proteinExistence type="predicted"/>
<dbReference type="GeneID" id="94848430"/>
<feature type="repeat" description="Pumilio" evidence="2">
    <location>
        <begin position="119"/>
        <end position="154"/>
    </location>
</feature>
<feature type="repeat" description="Pumilio" evidence="2">
    <location>
        <begin position="298"/>
        <end position="333"/>
    </location>
</feature>
<name>A0A1J4L1V8_9EUKA</name>
<protein>
    <submittedName>
        <fullName evidence="4">Pumilio-family RNA binding repeat containing protein</fullName>
    </submittedName>
</protein>
<dbReference type="GO" id="GO:0003729">
    <property type="term" value="F:mRNA binding"/>
    <property type="evidence" value="ECO:0007669"/>
    <property type="project" value="TreeGrafter"/>
</dbReference>
<dbReference type="OrthoDB" id="668540at2759"/>
<dbReference type="SMART" id="SM00025">
    <property type="entry name" value="Pumilio"/>
    <property type="match status" value="8"/>
</dbReference>
<sequence length="406" mass="46488">MTSSFDSPIRQIRRCLTPNGPSSINTRPMGLYNSLELDSNSNANSRVHLIQSDLWEAITGEHLSPQNICQLCDISIPNPDVSSIALQYLHMSKDRQGSRALQTKIQECSPAERSVIFAALLPALNELVYDPCSNYVIQKLCEYTNSETDQQFLQFFLENIDAVVDHPNGCRVLQKFIENTNKNNVDQIYVALRDKIEPMCMSPNGNHIVQRFIEMLPNRVPEIINIIESQVTRLVIDSCGCRVVQKLFDRYDIRLLRPLVDEVLTCAADLAENQYGNYVVQNILDAGPESDIEQLLEDFRGGFYAFSIHKFASNVMERCIRRANGKQRQEIFTEIIGKDGFFDEGRILKMVTDQFGNYVIQRIIEFGTESQQTAIYNVVYDHYDEAIKRQYAKHVISKLEDLGYEF</sequence>
<dbReference type="GO" id="GO:0010608">
    <property type="term" value="P:post-transcriptional regulation of gene expression"/>
    <property type="evidence" value="ECO:0007669"/>
    <property type="project" value="TreeGrafter"/>
</dbReference>
<keyword evidence="5" id="KW-1185">Reference proteome</keyword>
<dbReference type="Gene3D" id="1.25.10.10">
    <property type="entry name" value="Leucine-rich Repeat Variant"/>
    <property type="match status" value="1"/>
</dbReference>
<dbReference type="InterPro" id="IPR011989">
    <property type="entry name" value="ARM-like"/>
</dbReference>
<dbReference type="SUPFAM" id="SSF48371">
    <property type="entry name" value="ARM repeat"/>
    <property type="match status" value="1"/>
</dbReference>
<dbReference type="PANTHER" id="PTHR12537:SF12">
    <property type="entry name" value="MATERNAL PROTEIN PUMILIO"/>
    <property type="match status" value="1"/>
</dbReference>
<dbReference type="AlphaFoldDB" id="A0A1J4L1V8"/>
<dbReference type="Pfam" id="PF00806">
    <property type="entry name" value="PUF"/>
    <property type="match status" value="1"/>
</dbReference>
<reference evidence="4" key="1">
    <citation type="submission" date="2016-10" db="EMBL/GenBank/DDBJ databases">
        <authorList>
            <person name="Benchimol M."/>
            <person name="Almeida L.G."/>
            <person name="Vasconcelos A.T."/>
            <person name="Perreira-Neves A."/>
            <person name="Rosa I.A."/>
            <person name="Tasca T."/>
            <person name="Bogo M.R."/>
            <person name="de Souza W."/>
        </authorList>
    </citation>
    <scope>NUCLEOTIDE SEQUENCE [LARGE SCALE GENOMIC DNA]</scope>
    <source>
        <strain evidence="4">K</strain>
    </source>
</reference>
<organism evidence="4 5">
    <name type="scientific">Tritrichomonas foetus</name>
    <dbReference type="NCBI Taxonomy" id="1144522"/>
    <lineage>
        <taxon>Eukaryota</taxon>
        <taxon>Metamonada</taxon>
        <taxon>Parabasalia</taxon>
        <taxon>Tritrichomonadida</taxon>
        <taxon>Tritrichomonadidae</taxon>
        <taxon>Tritrichomonas</taxon>
    </lineage>
</organism>
<feature type="repeat" description="Pumilio" evidence="2">
    <location>
        <begin position="340"/>
        <end position="377"/>
    </location>
</feature>
<accession>A0A1J4L1V8</accession>
<dbReference type="Pfam" id="PF22493">
    <property type="entry name" value="PUF_NOP9"/>
    <property type="match status" value="1"/>
</dbReference>
<evidence type="ECO:0000259" key="3">
    <source>
        <dbReference type="PROSITE" id="PS50303"/>
    </source>
</evidence>
<evidence type="ECO:0000256" key="2">
    <source>
        <dbReference type="PROSITE-ProRule" id="PRU00317"/>
    </source>
</evidence>
<feature type="repeat" description="Pumilio" evidence="2">
    <location>
        <begin position="155"/>
        <end position="190"/>
    </location>
</feature>
<dbReference type="PANTHER" id="PTHR12537">
    <property type="entry name" value="RNA BINDING PROTEIN PUMILIO-RELATED"/>
    <property type="match status" value="1"/>
</dbReference>